<accession>A0ABT6YTN5</accession>
<dbReference type="Pfam" id="PF05573">
    <property type="entry name" value="NosL"/>
    <property type="match status" value="1"/>
</dbReference>
<feature type="signal peptide" evidence="1">
    <location>
        <begin position="1"/>
        <end position="19"/>
    </location>
</feature>
<dbReference type="EMBL" id="JASHID010000022">
    <property type="protein sequence ID" value="MDI9866960.1"/>
    <property type="molecule type" value="Genomic_DNA"/>
</dbReference>
<feature type="chain" id="PRO_5045172372" evidence="1">
    <location>
        <begin position="20"/>
        <end position="146"/>
    </location>
</feature>
<dbReference type="InterPro" id="IPR008719">
    <property type="entry name" value="N2O_reductase_NosL"/>
</dbReference>
<proteinExistence type="predicted"/>
<evidence type="ECO:0000256" key="1">
    <source>
        <dbReference type="SAM" id="SignalP"/>
    </source>
</evidence>
<dbReference type="SUPFAM" id="SSF160387">
    <property type="entry name" value="NosL/MerB-like"/>
    <property type="match status" value="1"/>
</dbReference>
<dbReference type="RefSeq" id="WP_166580160.1">
    <property type="nucleotide sequence ID" value="NZ_JASHID010000022.1"/>
</dbReference>
<dbReference type="Proteomes" id="UP001236569">
    <property type="component" value="Unassembled WGS sequence"/>
</dbReference>
<organism evidence="2 3">
    <name type="scientific">Flectobacillus longus</name>
    <dbReference type="NCBI Taxonomy" id="2984207"/>
    <lineage>
        <taxon>Bacteria</taxon>
        <taxon>Pseudomonadati</taxon>
        <taxon>Bacteroidota</taxon>
        <taxon>Cytophagia</taxon>
        <taxon>Cytophagales</taxon>
        <taxon>Flectobacillaceae</taxon>
        <taxon>Flectobacillus</taxon>
    </lineage>
</organism>
<name>A0ABT6YTN5_9BACT</name>
<sequence>MKFSIIILLCIGIAMSACTTQTEPIYYGKDNCGLCKMTIMDSKYATELVTPKGKVFKFDDLRCMVIFMKTNHTSSADYAHLVVNNFDNPQEFINVTEGTFGQGTLFRSPMRGDLAAFKSPQDSQKLKEKDATIKFFSWTQIQEMFN</sequence>
<comment type="caution">
    <text evidence="2">The sequence shown here is derived from an EMBL/GenBank/DDBJ whole genome shotgun (WGS) entry which is preliminary data.</text>
</comment>
<protein>
    <submittedName>
        <fullName evidence="2">Nitrous oxide reductase accessory protein NosL</fullName>
    </submittedName>
</protein>
<gene>
    <name evidence="2" type="ORF">QM480_21655</name>
</gene>
<dbReference type="PROSITE" id="PS51257">
    <property type="entry name" value="PROKAR_LIPOPROTEIN"/>
    <property type="match status" value="1"/>
</dbReference>
<reference evidence="2 3" key="1">
    <citation type="submission" date="2023-05" db="EMBL/GenBank/DDBJ databases">
        <title>Novel species of genus Flectobacillus isolated from stream in China.</title>
        <authorList>
            <person name="Lu H."/>
        </authorList>
    </citation>
    <scope>NUCLEOTIDE SEQUENCE [LARGE SCALE GENOMIC DNA]</scope>
    <source>
        <strain evidence="2 3">DC10W</strain>
    </source>
</reference>
<keyword evidence="1" id="KW-0732">Signal</keyword>
<evidence type="ECO:0000313" key="2">
    <source>
        <dbReference type="EMBL" id="MDI9866960.1"/>
    </source>
</evidence>
<evidence type="ECO:0000313" key="3">
    <source>
        <dbReference type="Proteomes" id="UP001236569"/>
    </source>
</evidence>
<keyword evidence="3" id="KW-1185">Reference proteome</keyword>